<protein>
    <submittedName>
        <fullName evidence="2">FIG146285: Diadenosine tetraphosphate (Ap4A) hydrolase and other HIT family hydrolases</fullName>
    </submittedName>
</protein>
<dbReference type="PROSITE" id="PS51084">
    <property type="entry name" value="HIT_2"/>
    <property type="match status" value="1"/>
</dbReference>
<evidence type="ECO:0000259" key="1">
    <source>
        <dbReference type="PROSITE" id="PS51084"/>
    </source>
</evidence>
<gene>
    <name evidence="2" type="ORF">MNBD_GAMMA19-82</name>
</gene>
<name>A0A3B1AXD6_9ZZZZ</name>
<dbReference type="InterPro" id="IPR019808">
    <property type="entry name" value="Histidine_triad_CS"/>
</dbReference>
<evidence type="ECO:0000313" key="2">
    <source>
        <dbReference type="EMBL" id="VAX03928.1"/>
    </source>
</evidence>
<dbReference type="InterPro" id="IPR001310">
    <property type="entry name" value="Histidine_triad_HIT"/>
</dbReference>
<organism evidence="2">
    <name type="scientific">hydrothermal vent metagenome</name>
    <dbReference type="NCBI Taxonomy" id="652676"/>
    <lineage>
        <taxon>unclassified sequences</taxon>
        <taxon>metagenomes</taxon>
        <taxon>ecological metagenomes</taxon>
    </lineage>
</organism>
<dbReference type="InterPro" id="IPR011146">
    <property type="entry name" value="HIT-like"/>
</dbReference>
<feature type="domain" description="HIT" evidence="1">
    <location>
        <begin position="5"/>
        <end position="112"/>
    </location>
</feature>
<dbReference type="Gene3D" id="3.30.428.10">
    <property type="entry name" value="HIT-like"/>
    <property type="match status" value="1"/>
</dbReference>
<dbReference type="Pfam" id="PF11969">
    <property type="entry name" value="DcpS_C"/>
    <property type="match status" value="1"/>
</dbReference>
<reference evidence="2" key="1">
    <citation type="submission" date="2018-06" db="EMBL/GenBank/DDBJ databases">
        <authorList>
            <person name="Zhirakovskaya E."/>
        </authorList>
    </citation>
    <scope>NUCLEOTIDE SEQUENCE</scope>
</reference>
<dbReference type="PANTHER" id="PTHR23089">
    <property type="entry name" value="HISTIDINE TRIAD HIT PROTEIN"/>
    <property type="match status" value="1"/>
</dbReference>
<dbReference type="AlphaFoldDB" id="A0A3B1AXD6"/>
<dbReference type="GO" id="GO:0016787">
    <property type="term" value="F:hydrolase activity"/>
    <property type="evidence" value="ECO:0007669"/>
    <property type="project" value="UniProtKB-KW"/>
</dbReference>
<dbReference type="PROSITE" id="PS00892">
    <property type="entry name" value="HIT_1"/>
    <property type="match status" value="1"/>
</dbReference>
<accession>A0A3B1AXD6</accession>
<dbReference type="EMBL" id="UOFV01000437">
    <property type="protein sequence ID" value="VAX03928.1"/>
    <property type="molecule type" value="Genomic_DNA"/>
</dbReference>
<keyword evidence="2" id="KW-0378">Hydrolase</keyword>
<dbReference type="SUPFAM" id="SSF54197">
    <property type="entry name" value="HIT-like"/>
    <property type="match status" value="1"/>
</dbReference>
<dbReference type="CDD" id="cd01276">
    <property type="entry name" value="PKCI_related"/>
    <property type="match status" value="1"/>
</dbReference>
<proteinExistence type="predicted"/>
<dbReference type="InterPro" id="IPR036265">
    <property type="entry name" value="HIT-like_sf"/>
</dbReference>
<sequence length="112" mass="12270">MSDCLFCKIAAGELPSDTVYEDEQIVVFKDLYPKADVHLLMVPRTHIASLDEVDAAHDTLLAHMMRLLPKLAKEHGLDDGFRTIINTGPGGGQEIFHLHIHILGGGRLPGFG</sequence>
<dbReference type="PRINTS" id="PR00332">
    <property type="entry name" value="HISTRIAD"/>
</dbReference>